<dbReference type="OrthoDB" id="2500381at2759"/>
<evidence type="ECO:0008006" key="9">
    <source>
        <dbReference type="Google" id="ProtNLM"/>
    </source>
</evidence>
<dbReference type="EMBL" id="CP002500">
    <property type="protein sequence ID" value="AET39557.1"/>
    <property type="molecule type" value="Genomic_DNA"/>
</dbReference>
<dbReference type="Pfam" id="PF09415">
    <property type="entry name" value="CENP-X"/>
    <property type="match status" value="1"/>
</dbReference>
<dbReference type="HOGENOM" id="CLU_113787_0_0_1"/>
<organism evidence="7 8">
    <name type="scientific">Eremothecium cymbalariae (strain CBS 270.75 / DBVPG 7215 / KCTC 17166 / NRRL Y-17582)</name>
    <name type="common">Yeast</name>
    <dbReference type="NCBI Taxonomy" id="931890"/>
    <lineage>
        <taxon>Eukaryota</taxon>
        <taxon>Fungi</taxon>
        <taxon>Dikarya</taxon>
        <taxon>Ascomycota</taxon>
        <taxon>Saccharomycotina</taxon>
        <taxon>Saccharomycetes</taxon>
        <taxon>Saccharomycetales</taxon>
        <taxon>Saccharomycetaceae</taxon>
        <taxon>Eremothecium</taxon>
    </lineage>
</organism>
<evidence type="ECO:0000256" key="1">
    <source>
        <dbReference type="ARBA" id="ARBA00004123"/>
    </source>
</evidence>
<dbReference type="GO" id="GO:0006281">
    <property type="term" value="P:DNA repair"/>
    <property type="evidence" value="ECO:0007669"/>
    <property type="project" value="UniProtKB-KW"/>
</dbReference>
<keyword evidence="3" id="KW-0227">DNA damage</keyword>
<gene>
    <name evidence="7" type="ordered locus">Ecym_4520</name>
</gene>
<dbReference type="eggNOG" id="ENOG502S826">
    <property type="taxonomic scope" value="Eukaryota"/>
</dbReference>
<evidence type="ECO:0000313" key="7">
    <source>
        <dbReference type="EMBL" id="AET39557.1"/>
    </source>
</evidence>
<dbReference type="FunCoup" id="G8JU54">
    <property type="interactions" value="18"/>
</dbReference>
<accession>G8JU54</accession>
<dbReference type="InterPro" id="IPR018552">
    <property type="entry name" value="CENP-X"/>
</dbReference>
<comment type="subcellular location">
    <subcellularLocation>
        <location evidence="1">Nucleus</location>
    </subcellularLocation>
</comment>
<evidence type="ECO:0000313" key="8">
    <source>
        <dbReference type="Proteomes" id="UP000006790"/>
    </source>
</evidence>
<dbReference type="InParanoid" id="G8JU54"/>
<dbReference type="InterPro" id="IPR009072">
    <property type="entry name" value="Histone-fold"/>
</dbReference>
<evidence type="ECO:0000256" key="3">
    <source>
        <dbReference type="ARBA" id="ARBA00022763"/>
    </source>
</evidence>
<proteinExistence type="inferred from homology"/>
<dbReference type="PANTHER" id="PTHR28680">
    <property type="entry name" value="CENTROMERE PROTEIN X"/>
    <property type="match status" value="1"/>
</dbReference>
<keyword evidence="8" id="KW-1185">Reference proteome</keyword>
<dbReference type="GO" id="GO:0003677">
    <property type="term" value="F:DNA binding"/>
    <property type="evidence" value="ECO:0007669"/>
    <property type="project" value="UniProtKB-KW"/>
</dbReference>
<dbReference type="AlphaFoldDB" id="G8JU54"/>
<protein>
    <recommendedName>
        <fullName evidence="9">Centromere protein X</fullName>
    </recommendedName>
</protein>
<dbReference type="PANTHER" id="PTHR28680:SF1">
    <property type="entry name" value="CENTROMERE PROTEIN X"/>
    <property type="match status" value="1"/>
</dbReference>
<dbReference type="OMA" id="YMELFVR"/>
<dbReference type="STRING" id="931890.G8JU54"/>
<dbReference type="GO" id="GO:0051382">
    <property type="term" value="P:kinetochore assembly"/>
    <property type="evidence" value="ECO:0007669"/>
    <property type="project" value="InterPro"/>
</dbReference>
<dbReference type="Gene3D" id="1.10.20.10">
    <property type="entry name" value="Histone, subunit A"/>
    <property type="match status" value="1"/>
</dbReference>
<reference evidence="8" key="1">
    <citation type="journal article" date="2012" name="G3 (Bethesda)">
        <title>Pichia sorbitophila, an interspecies yeast hybrid reveals early steps of genome resolution following polyploidization.</title>
        <authorList>
            <person name="Leh Louis V."/>
            <person name="Despons L."/>
            <person name="Friedrich A."/>
            <person name="Martin T."/>
            <person name="Durrens P."/>
            <person name="Casaregola S."/>
            <person name="Neuveglise C."/>
            <person name="Fairhead C."/>
            <person name="Marck C."/>
            <person name="Cruz J.A."/>
            <person name="Straub M.L."/>
            <person name="Kugler V."/>
            <person name="Sacerdot C."/>
            <person name="Uzunov Z."/>
            <person name="Thierry A."/>
            <person name="Weiss S."/>
            <person name="Bleykasten C."/>
            <person name="De Montigny J."/>
            <person name="Jacques N."/>
            <person name="Jung P."/>
            <person name="Lemaire M."/>
            <person name="Mallet S."/>
            <person name="Morel G."/>
            <person name="Richard G.F."/>
            <person name="Sarkar A."/>
            <person name="Savel G."/>
            <person name="Schacherer J."/>
            <person name="Seret M.L."/>
            <person name="Talla E."/>
            <person name="Samson G."/>
            <person name="Jubin C."/>
            <person name="Poulain J."/>
            <person name="Vacherie B."/>
            <person name="Barbe V."/>
            <person name="Pelletier E."/>
            <person name="Sherman D.J."/>
            <person name="Westhof E."/>
            <person name="Weissenbach J."/>
            <person name="Baret P.V."/>
            <person name="Wincker P."/>
            <person name="Gaillardin C."/>
            <person name="Dujon B."/>
            <person name="Souciet J.L."/>
        </authorList>
    </citation>
    <scope>NUCLEOTIDE SEQUENCE [LARGE SCALE GENOMIC DNA]</scope>
    <source>
        <strain evidence="8">CBS 270.75 / DBVPG 7215 / KCTC 17166 / NRRL Y-17582</strain>
    </source>
</reference>
<evidence type="ECO:0000256" key="4">
    <source>
        <dbReference type="ARBA" id="ARBA00023125"/>
    </source>
</evidence>
<dbReference type="Proteomes" id="UP000006790">
    <property type="component" value="Chromosome 4"/>
</dbReference>
<dbReference type="GO" id="GO:0000712">
    <property type="term" value="P:resolution of meiotic recombination intermediates"/>
    <property type="evidence" value="ECO:0007669"/>
    <property type="project" value="TreeGrafter"/>
</dbReference>
<keyword evidence="6" id="KW-0539">Nucleus</keyword>
<keyword evidence="5" id="KW-0234">DNA repair</keyword>
<dbReference type="GeneID" id="11471613"/>
<comment type="similarity">
    <text evidence="2">Belongs to the CENP-X/MHF2 family.</text>
</comment>
<dbReference type="RefSeq" id="XP_003646374.1">
    <property type="nucleotide sequence ID" value="XM_003646326.1"/>
</dbReference>
<dbReference type="KEGG" id="erc:Ecym_4520"/>
<evidence type="ECO:0000256" key="2">
    <source>
        <dbReference type="ARBA" id="ARBA00009359"/>
    </source>
</evidence>
<evidence type="ECO:0000256" key="6">
    <source>
        <dbReference type="ARBA" id="ARBA00023242"/>
    </source>
</evidence>
<evidence type="ECO:0000256" key="5">
    <source>
        <dbReference type="ARBA" id="ARBA00023204"/>
    </source>
</evidence>
<dbReference type="CDD" id="cd22921">
    <property type="entry name" value="HFD_CENP-X"/>
    <property type="match status" value="1"/>
</dbReference>
<dbReference type="GO" id="GO:0031297">
    <property type="term" value="P:replication fork processing"/>
    <property type="evidence" value="ECO:0007669"/>
    <property type="project" value="TreeGrafter"/>
</dbReference>
<name>G8JU54_ERECY</name>
<sequence>MNHSQEPVVPSDTIARIFQLCSFTQDSTRITEDTITLTEKYIKLFVREAVLRSLENKDKVKKEDGKGSLIEGPVLHHTDLEEISGILLLDF</sequence>
<dbReference type="GO" id="GO:0046982">
    <property type="term" value="F:protein heterodimerization activity"/>
    <property type="evidence" value="ECO:0007669"/>
    <property type="project" value="InterPro"/>
</dbReference>
<dbReference type="GO" id="GO:0071821">
    <property type="term" value="C:FANCM-MHF complex"/>
    <property type="evidence" value="ECO:0007669"/>
    <property type="project" value="TreeGrafter"/>
</dbReference>
<keyword evidence="4" id="KW-0238">DNA-binding</keyword>